<evidence type="ECO:0000313" key="2">
    <source>
        <dbReference type="Proteomes" id="UP000279089"/>
    </source>
</evidence>
<proteinExistence type="predicted"/>
<protein>
    <submittedName>
        <fullName evidence="1">Uncharacterized protein</fullName>
    </submittedName>
</protein>
<dbReference type="Proteomes" id="UP000279089">
    <property type="component" value="Unassembled WGS sequence"/>
</dbReference>
<evidence type="ECO:0000313" key="1">
    <source>
        <dbReference type="EMBL" id="RPD37882.1"/>
    </source>
</evidence>
<gene>
    <name evidence="1" type="ORF">EG028_27770</name>
</gene>
<reference evidence="2" key="1">
    <citation type="submission" date="2018-11" db="EMBL/GenBank/DDBJ databases">
        <title>Chitinophaga lutea sp.nov., isolate from arsenic contaminated soil.</title>
        <authorList>
            <person name="Zong Y."/>
        </authorList>
    </citation>
    <scope>NUCLEOTIDE SEQUENCE [LARGE SCALE GENOMIC DNA]</scope>
    <source>
        <strain evidence="2">YLT18</strain>
    </source>
</reference>
<dbReference type="Pfam" id="PF22028">
    <property type="entry name" value="DUF6934"/>
    <property type="match status" value="1"/>
</dbReference>
<sequence>MRWAYVFSSKNNLRKGEKFDAGSEIFSGVKMGVDEGFGVNLGMSISSHYAVTRVESFDDKLRFQFQSLGREKLPKAIEFEPMPMRLTGRQVYNLGFGDNVQDGDIEIVDTTVSNNGDVYRVFNTVLNTILVFFQDHPGAAIHVRGSDGLKDYFDRCILNCRKACIVSCKKEGRRMGVYRGFVNKHYDQLIVDYNLLGGTDCHDPPRIDWEYYRIGKPYDVILVFKKVKPPKHENKKDHY</sequence>
<dbReference type="AlphaFoldDB" id="A0A3N4M4B6"/>
<name>A0A3N4M4B6_9BACT</name>
<dbReference type="InterPro" id="IPR053865">
    <property type="entry name" value="DUF6934"/>
</dbReference>
<accession>A0A3N4M4B6</accession>
<dbReference type="EMBL" id="RMBX01000023">
    <property type="protein sequence ID" value="RPD37882.1"/>
    <property type="molecule type" value="Genomic_DNA"/>
</dbReference>
<organism evidence="1 2">
    <name type="scientific">Chitinophaga barathri</name>
    <dbReference type="NCBI Taxonomy" id="1647451"/>
    <lineage>
        <taxon>Bacteria</taxon>
        <taxon>Pseudomonadati</taxon>
        <taxon>Bacteroidota</taxon>
        <taxon>Chitinophagia</taxon>
        <taxon>Chitinophagales</taxon>
        <taxon>Chitinophagaceae</taxon>
        <taxon>Chitinophaga</taxon>
    </lineage>
</organism>
<comment type="caution">
    <text evidence="1">The sequence shown here is derived from an EMBL/GenBank/DDBJ whole genome shotgun (WGS) entry which is preliminary data.</text>
</comment>
<keyword evidence="2" id="KW-1185">Reference proteome</keyword>